<dbReference type="InterPro" id="IPR004358">
    <property type="entry name" value="Sig_transdc_His_kin-like_C"/>
</dbReference>
<feature type="modified residue" description="4-aspartylphosphate" evidence="6">
    <location>
        <position position="68"/>
    </location>
</feature>
<sequence>MLSKPLNPTIRFASSGAKRILLVNALPNIFRPMRSLLRKRGYQVDSAHSGVDALIQLEQSPPDLLLLDTATADIDGYEVTRRIRRNAELPFFPIMLVADHNHTSVIKGLALGANDVIRPTVKKRELFARIQSMLRLKHSIDEQIRINQQHEDFIASLTHDLRTPLIAADHMLHLLRRGTFGKTLPEMRDSLEQVVQSNQTLLEMVDTLLEIYQYEAGCKDLYFYKVDLWELSQSVVRELTPLAMTKGLALSLTLVGAADETSLWVRGDRLELRRLLTNLVGNAIRYTDTGSVELRLQYMTRDSPENSSIILEVEDTGIGIAPEEQEVLFERFRQGNHHRQGNGLGLYHSHQIVQAHHGTIQVESEVGKGTLFVIRFDLFQE</sequence>
<dbReference type="Gene3D" id="1.10.287.130">
    <property type="match status" value="1"/>
</dbReference>
<geneLocation type="plasmid" evidence="9">
    <name>p1</name>
</geneLocation>
<dbReference type="Gene3D" id="3.30.565.10">
    <property type="entry name" value="Histidine kinase-like ATPase, C-terminal domain"/>
    <property type="match status" value="1"/>
</dbReference>
<keyword evidence="5" id="KW-0902">Two-component regulatory system</keyword>
<dbReference type="PROSITE" id="PS50109">
    <property type="entry name" value="HIS_KIN"/>
    <property type="match status" value="1"/>
</dbReference>
<dbReference type="Pfam" id="PF00512">
    <property type="entry name" value="HisKA"/>
    <property type="match status" value="1"/>
</dbReference>
<keyword evidence="3 6" id="KW-0597">Phosphoprotein</keyword>
<reference evidence="9" key="1">
    <citation type="submission" date="2020-05" db="EMBL/GenBank/DDBJ databases">
        <authorList>
            <person name="Zhu T."/>
            <person name="Keshari N."/>
            <person name="Lu X."/>
        </authorList>
    </citation>
    <scope>NUCLEOTIDE SEQUENCE</scope>
    <source>
        <strain evidence="9">NK1-12</strain>
        <plasmid evidence="9">p1</plasmid>
    </source>
</reference>
<dbReference type="SMART" id="SM00387">
    <property type="entry name" value="HATPase_c"/>
    <property type="match status" value="1"/>
</dbReference>
<accession>A0AA96WRD5</accession>
<dbReference type="SUPFAM" id="SSF47384">
    <property type="entry name" value="Homodimeric domain of signal transducing histidine kinase"/>
    <property type="match status" value="1"/>
</dbReference>
<dbReference type="SUPFAM" id="SSF55874">
    <property type="entry name" value="ATPase domain of HSP90 chaperone/DNA topoisomerase II/histidine kinase"/>
    <property type="match status" value="1"/>
</dbReference>
<name>A0AA96WRD5_9CYAN</name>
<comment type="catalytic activity">
    <reaction evidence="1">
        <text>ATP + protein L-histidine = ADP + protein N-phospho-L-histidine.</text>
        <dbReference type="EC" id="2.7.13.3"/>
    </reaction>
</comment>
<evidence type="ECO:0000259" key="8">
    <source>
        <dbReference type="PROSITE" id="PS50110"/>
    </source>
</evidence>
<dbReference type="PROSITE" id="PS50110">
    <property type="entry name" value="RESPONSE_REGULATORY"/>
    <property type="match status" value="1"/>
</dbReference>
<dbReference type="InterPro" id="IPR003661">
    <property type="entry name" value="HisK_dim/P_dom"/>
</dbReference>
<protein>
    <recommendedName>
        <fullName evidence="2">histidine kinase</fullName>
        <ecNumber evidence="2">2.7.13.3</ecNumber>
    </recommendedName>
</protein>
<dbReference type="InterPro" id="IPR003594">
    <property type="entry name" value="HATPase_dom"/>
</dbReference>
<keyword evidence="9" id="KW-0614">Plasmid</keyword>
<proteinExistence type="predicted"/>
<dbReference type="PANTHER" id="PTHR43547:SF2">
    <property type="entry name" value="HYBRID SIGNAL TRANSDUCTION HISTIDINE KINASE C"/>
    <property type="match status" value="1"/>
</dbReference>
<dbReference type="EC" id="2.7.13.3" evidence="2"/>
<dbReference type="InterPro" id="IPR001789">
    <property type="entry name" value="Sig_transdc_resp-reg_receiver"/>
</dbReference>
<evidence type="ECO:0000256" key="5">
    <source>
        <dbReference type="ARBA" id="ARBA00023012"/>
    </source>
</evidence>
<evidence type="ECO:0000256" key="4">
    <source>
        <dbReference type="ARBA" id="ARBA00022777"/>
    </source>
</evidence>
<dbReference type="AlphaFoldDB" id="A0AA96WRD5"/>
<evidence type="ECO:0000256" key="2">
    <source>
        <dbReference type="ARBA" id="ARBA00012438"/>
    </source>
</evidence>
<evidence type="ECO:0000256" key="3">
    <source>
        <dbReference type="ARBA" id="ARBA00022553"/>
    </source>
</evidence>
<dbReference type="EMBL" id="CP053588">
    <property type="protein sequence ID" value="WNZ28146.1"/>
    <property type="molecule type" value="Genomic_DNA"/>
</dbReference>
<dbReference type="InterPro" id="IPR005467">
    <property type="entry name" value="His_kinase_dom"/>
</dbReference>
<evidence type="ECO:0000256" key="6">
    <source>
        <dbReference type="PROSITE-ProRule" id="PRU00169"/>
    </source>
</evidence>
<dbReference type="PANTHER" id="PTHR43547">
    <property type="entry name" value="TWO-COMPONENT HISTIDINE KINASE"/>
    <property type="match status" value="1"/>
</dbReference>
<dbReference type="Gene3D" id="3.40.50.2300">
    <property type="match status" value="1"/>
</dbReference>
<keyword evidence="4 9" id="KW-0418">Kinase</keyword>
<dbReference type="GO" id="GO:0000155">
    <property type="term" value="F:phosphorelay sensor kinase activity"/>
    <property type="evidence" value="ECO:0007669"/>
    <property type="project" value="InterPro"/>
</dbReference>
<dbReference type="Pfam" id="PF00072">
    <property type="entry name" value="Response_reg"/>
    <property type="match status" value="1"/>
</dbReference>
<gene>
    <name evidence="9" type="ORF">HJG54_35185</name>
</gene>
<dbReference type="InterPro" id="IPR011006">
    <property type="entry name" value="CheY-like_superfamily"/>
</dbReference>
<dbReference type="SUPFAM" id="SSF52172">
    <property type="entry name" value="CheY-like"/>
    <property type="match status" value="1"/>
</dbReference>
<dbReference type="InterPro" id="IPR036890">
    <property type="entry name" value="HATPase_C_sf"/>
</dbReference>
<dbReference type="SMART" id="SM00388">
    <property type="entry name" value="HisKA"/>
    <property type="match status" value="1"/>
</dbReference>
<evidence type="ECO:0000259" key="7">
    <source>
        <dbReference type="PROSITE" id="PS50109"/>
    </source>
</evidence>
<feature type="domain" description="Histidine kinase" evidence="7">
    <location>
        <begin position="156"/>
        <end position="380"/>
    </location>
</feature>
<dbReference type="Pfam" id="PF02518">
    <property type="entry name" value="HATPase_c"/>
    <property type="match status" value="1"/>
</dbReference>
<feature type="domain" description="Response regulatory" evidence="8">
    <location>
        <begin position="19"/>
        <end position="134"/>
    </location>
</feature>
<evidence type="ECO:0000256" key="1">
    <source>
        <dbReference type="ARBA" id="ARBA00000085"/>
    </source>
</evidence>
<keyword evidence="4 9" id="KW-0808">Transferase</keyword>
<evidence type="ECO:0000313" key="9">
    <source>
        <dbReference type="EMBL" id="WNZ28146.1"/>
    </source>
</evidence>
<organism evidence="9">
    <name type="scientific">Leptolyngbya sp. NK1-12</name>
    <dbReference type="NCBI Taxonomy" id="2547451"/>
    <lineage>
        <taxon>Bacteria</taxon>
        <taxon>Bacillati</taxon>
        <taxon>Cyanobacteriota</taxon>
        <taxon>Cyanophyceae</taxon>
        <taxon>Leptolyngbyales</taxon>
        <taxon>Leptolyngbyaceae</taxon>
        <taxon>Leptolyngbya group</taxon>
        <taxon>Leptolyngbya</taxon>
    </lineage>
</organism>
<dbReference type="PRINTS" id="PR00344">
    <property type="entry name" value="BCTRLSENSOR"/>
</dbReference>
<dbReference type="InterPro" id="IPR036097">
    <property type="entry name" value="HisK_dim/P_sf"/>
</dbReference>
<dbReference type="SMART" id="SM00448">
    <property type="entry name" value="REC"/>
    <property type="match status" value="1"/>
</dbReference>
<dbReference type="CDD" id="cd00082">
    <property type="entry name" value="HisKA"/>
    <property type="match status" value="1"/>
</dbReference>